<feature type="domain" description="UDP-N-acetylglucosamine 2-epimerase" evidence="2">
    <location>
        <begin position="176"/>
        <end position="390"/>
    </location>
</feature>
<proteinExistence type="inferred from homology"/>
<accession>A0A5S3V5E8</accession>
<dbReference type="Pfam" id="PF02350">
    <property type="entry name" value="Epimerase_2"/>
    <property type="match status" value="1"/>
</dbReference>
<dbReference type="InterPro" id="IPR003331">
    <property type="entry name" value="UDP_GlcNAc_Epimerase_2_dom"/>
</dbReference>
<gene>
    <name evidence="3" type="ORF">CWC22_017215</name>
</gene>
<dbReference type="AlphaFoldDB" id="A0A5S3V5E8"/>
<sequence length="397" mass="43664">MKKKILLVCYGGGHVKIIKHLYPTLTNDFDVAILAFTSAREYLKEEGIPFLSYSDFPELIGSEAARLGKELSANMNALDLDETIAYMGVNFQELLMEHGDAKGREKYQQEGRGCFFPTRFMGGVFDVIKPDLVVATNSPRSERAALFVAKQRGIPSVCVADNLWIGGGVLDVAKQQVASKICVINEAMKKELVDASAFSEQDVVVTGSPVFDSLKLRKAEWQNNKRNRSTVNILYADVPLPASHPKFPEVTADPELEHDVRKVLNQLAGKESISMTFRGHPNFNIDYSECSNVKVSPPSEDLHELLMHTDIVITAVSTVGLEGVLLGAQLITLENTVYRVVASYEKLAMSVGVQTADELPAALDEVLKSAEQVSSLDIYEGKATDNIKRICHSLLSN</sequence>
<evidence type="ECO:0000313" key="4">
    <source>
        <dbReference type="Proteomes" id="UP000305729"/>
    </source>
</evidence>
<dbReference type="InterPro" id="IPR043148">
    <property type="entry name" value="TagF_C"/>
</dbReference>
<evidence type="ECO:0000259" key="2">
    <source>
        <dbReference type="Pfam" id="PF02350"/>
    </source>
</evidence>
<dbReference type="Gene3D" id="3.40.50.12580">
    <property type="match status" value="1"/>
</dbReference>
<keyword evidence="1" id="KW-0413">Isomerase</keyword>
<organism evidence="3 4">
    <name type="scientific">Pseudoalteromonas rubra</name>
    <dbReference type="NCBI Taxonomy" id="43658"/>
    <lineage>
        <taxon>Bacteria</taxon>
        <taxon>Pseudomonadati</taxon>
        <taxon>Pseudomonadota</taxon>
        <taxon>Gammaproteobacteria</taxon>
        <taxon>Alteromonadales</taxon>
        <taxon>Pseudoalteromonadaceae</taxon>
        <taxon>Pseudoalteromonas</taxon>
    </lineage>
</organism>
<protein>
    <recommendedName>
        <fullName evidence="2">UDP-N-acetylglucosamine 2-epimerase domain-containing protein</fullName>
    </recommendedName>
</protein>
<dbReference type="EMBL" id="CP045429">
    <property type="protein sequence ID" value="QPB84625.1"/>
    <property type="molecule type" value="Genomic_DNA"/>
</dbReference>
<evidence type="ECO:0000313" key="3">
    <source>
        <dbReference type="EMBL" id="QPB84625.1"/>
    </source>
</evidence>
<reference evidence="3 4" key="1">
    <citation type="submission" date="2019-10" db="EMBL/GenBank/DDBJ databases">
        <title>Pseudoalteromonas rubra S4059.</title>
        <authorList>
            <person name="Paulsen S."/>
            <person name="Wang X."/>
        </authorList>
    </citation>
    <scope>NUCLEOTIDE SEQUENCE [LARGE SCALE GENOMIC DNA]</scope>
    <source>
        <strain evidence="3 4">S4059</strain>
    </source>
</reference>
<dbReference type="RefSeq" id="WP_138536062.1">
    <property type="nucleotide sequence ID" value="NZ_CP045429.1"/>
</dbReference>
<dbReference type="Proteomes" id="UP000305729">
    <property type="component" value="Chromosome 1"/>
</dbReference>
<comment type="similarity">
    <text evidence="1">Belongs to the UDP-N-acetylglucosamine 2-epimerase family.</text>
</comment>
<evidence type="ECO:0000256" key="1">
    <source>
        <dbReference type="RuleBase" id="RU003513"/>
    </source>
</evidence>
<dbReference type="SUPFAM" id="SSF53756">
    <property type="entry name" value="UDP-Glycosyltransferase/glycogen phosphorylase"/>
    <property type="match status" value="1"/>
</dbReference>
<dbReference type="GO" id="GO:0016853">
    <property type="term" value="F:isomerase activity"/>
    <property type="evidence" value="ECO:0007669"/>
    <property type="project" value="UniProtKB-KW"/>
</dbReference>
<name>A0A5S3V5E8_9GAMM</name>